<dbReference type="Pfam" id="PF00083">
    <property type="entry name" value="Sugar_tr"/>
    <property type="match status" value="1"/>
</dbReference>
<dbReference type="GO" id="GO:0022857">
    <property type="term" value="F:transmembrane transporter activity"/>
    <property type="evidence" value="ECO:0007669"/>
    <property type="project" value="InterPro"/>
</dbReference>
<evidence type="ECO:0000313" key="8">
    <source>
        <dbReference type="Proteomes" id="UP000694565"/>
    </source>
</evidence>
<feature type="transmembrane region" description="Helical" evidence="5">
    <location>
        <begin position="365"/>
        <end position="382"/>
    </location>
</feature>
<sequence length="489" mass="54423">MAARDYESITSFLGSWGPFQRRVFFALAVSILPNGFFGAYIVFVGATPLDLKVLERLSEDKRCLDGWTYSREIYRSTVVTEWDLVCDDAYKTPLATSIQYVGVLVGGFLSGQLSDRCGRRPALFLMMLLQTVSITAQIFSPNWEIFTFIFFFVGAGGFSNYTIAFVMGTEILSPEARVAFCSLGVFLGSALGYMALPAAAYALRDWRPLLIAIASSSLIYVPLWWLIPESPRWLLNQGRVQEAEVILRDAAKRNHIRPPDAIFTEAEIREAHVFKLLLLLLCRIIVTVGYYALVLNTSNMYSDPYVSCFLSAVVEVPAYVIALLLLKFCTRHVCLSSSLLLGGVFILCVHLIPGDIPSVPVVLEILGKFCMTSAFCVVYTYTAELFPTVVRNTAMGCCSMAARVGSISAPFIIYLGQYYASLPYILMGTFAIVGALLCFLLPDTYGKTLPETAAQMQQICGLFRCPNRRRGRKEKEERSADYQSKESKL</sequence>
<feature type="transmembrane region" description="Helical" evidence="5">
    <location>
        <begin position="122"/>
        <end position="139"/>
    </location>
</feature>
<reference evidence="7" key="2">
    <citation type="submission" date="2025-09" db="UniProtKB">
        <authorList>
            <consortium name="Ensembl"/>
        </authorList>
    </citation>
    <scope>IDENTIFICATION</scope>
</reference>
<evidence type="ECO:0000256" key="1">
    <source>
        <dbReference type="ARBA" id="ARBA00004141"/>
    </source>
</evidence>
<keyword evidence="3 5" id="KW-1133">Transmembrane helix</keyword>
<feature type="domain" description="Major facilitator superfamily (MFS) profile" evidence="6">
    <location>
        <begin position="23"/>
        <end position="446"/>
    </location>
</feature>
<dbReference type="InterPro" id="IPR036259">
    <property type="entry name" value="MFS_trans_sf"/>
</dbReference>
<protein>
    <submittedName>
        <fullName evidence="7">Solute carrier family 22 member 5</fullName>
    </submittedName>
</protein>
<feature type="transmembrane region" description="Helical" evidence="5">
    <location>
        <begin position="333"/>
        <end position="353"/>
    </location>
</feature>
<name>A0A8C2ZSV8_CYCLU</name>
<dbReference type="GO" id="GO:0016020">
    <property type="term" value="C:membrane"/>
    <property type="evidence" value="ECO:0007669"/>
    <property type="project" value="UniProtKB-SubCell"/>
</dbReference>
<feature type="transmembrane region" description="Helical" evidence="5">
    <location>
        <begin position="422"/>
        <end position="441"/>
    </location>
</feature>
<gene>
    <name evidence="7" type="primary">LOC117742996</name>
</gene>
<organism evidence="7 8">
    <name type="scientific">Cyclopterus lumpus</name>
    <name type="common">Lumpsucker</name>
    <dbReference type="NCBI Taxonomy" id="8103"/>
    <lineage>
        <taxon>Eukaryota</taxon>
        <taxon>Metazoa</taxon>
        <taxon>Chordata</taxon>
        <taxon>Craniata</taxon>
        <taxon>Vertebrata</taxon>
        <taxon>Euteleostomi</taxon>
        <taxon>Actinopterygii</taxon>
        <taxon>Neopterygii</taxon>
        <taxon>Teleostei</taxon>
        <taxon>Neoteleostei</taxon>
        <taxon>Acanthomorphata</taxon>
        <taxon>Eupercaria</taxon>
        <taxon>Perciformes</taxon>
        <taxon>Cottioidei</taxon>
        <taxon>Cottales</taxon>
        <taxon>Cyclopteridae</taxon>
        <taxon>Cyclopterus</taxon>
    </lineage>
</organism>
<dbReference type="SUPFAM" id="SSF103473">
    <property type="entry name" value="MFS general substrate transporter"/>
    <property type="match status" value="1"/>
</dbReference>
<evidence type="ECO:0000256" key="4">
    <source>
        <dbReference type="ARBA" id="ARBA00023136"/>
    </source>
</evidence>
<feature type="transmembrane region" description="Helical" evidence="5">
    <location>
        <begin position="273"/>
        <end position="292"/>
    </location>
</feature>
<feature type="transmembrane region" description="Helical" evidence="5">
    <location>
        <begin position="304"/>
        <end position="326"/>
    </location>
</feature>
<evidence type="ECO:0000313" key="7">
    <source>
        <dbReference type="Ensembl" id="ENSCLMP00005031476.1"/>
    </source>
</evidence>
<feature type="transmembrane region" description="Helical" evidence="5">
    <location>
        <begin position="394"/>
        <end position="416"/>
    </location>
</feature>
<dbReference type="Gene3D" id="1.20.1250.20">
    <property type="entry name" value="MFS general substrate transporter like domains"/>
    <property type="match status" value="1"/>
</dbReference>
<feature type="transmembrane region" description="Helical" evidence="5">
    <location>
        <begin position="209"/>
        <end position="227"/>
    </location>
</feature>
<dbReference type="PANTHER" id="PTHR24064">
    <property type="entry name" value="SOLUTE CARRIER FAMILY 22 MEMBER"/>
    <property type="match status" value="1"/>
</dbReference>
<dbReference type="AlphaFoldDB" id="A0A8C2ZSV8"/>
<comment type="subcellular location">
    <subcellularLocation>
        <location evidence="1">Membrane</location>
        <topology evidence="1">Multi-pass membrane protein</topology>
    </subcellularLocation>
</comment>
<keyword evidence="8" id="KW-1185">Reference proteome</keyword>
<dbReference type="GeneTree" id="ENSGT00940000163251"/>
<evidence type="ECO:0000259" key="6">
    <source>
        <dbReference type="PROSITE" id="PS50850"/>
    </source>
</evidence>
<keyword evidence="4 5" id="KW-0472">Membrane</keyword>
<feature type="transmembrane region" description="Helical" evidence="5">
    <location>
        <begin position="145"/>
        <end position="166"/>
    </location>
</feature>
<evidence type="ECO:0000256" key="5">
    <source>
        <dbReference type="SAM" id="Phobius"/>
    </source>
</evidence>
<feature type="transmembrane region" description="Helical" evidence="5">
    <location>
        <begin position="178"/>
        <end position="203"/>
    </location>
</feature>
<keyword evidence="2 5" id="KW-0812">Transmembrane</keyword>
<accession>A0A8C2ZSV8</accession>
<proteinExistence type="predicted"/>
<dbReference type="PROSITE" id="PS50850">
    <property type="entry name" value="MFS"/>
    <property type="match status" value="1"/>
</dbReference>
<dbReference type="InterPro" id="IPR005828">
    <property type="entry name" value="MFS_sugar_transport-like"/>
</dbReference>
<dbReference type="Proteomes" id="UP000694565">
    <property type="component" value="Unplaced"/>
</dbReference>
<evidence type="ECO:0000256" key="3">
    <source>
        <dbReference type="ARBA" id="ARBA00022989"/>
    </source>
</evidence>
<feature type="transmembrane region" description="Helical" evidence="5">
    <location>
        <begin position="23"/>
        <end position="46"/>
    </location>
</feature>
<reference evidence="7" key="1">
    <citation type="submission" date="2025-08" db="UniProtKB">
        <authorList>
            <consortium name="Ensembl"/>
        </authorList>
    </citation>
    <scope>IDENTIFICATION</scope>
</reference>
<dbReference type="InterPro" id="IPR020846">
    <property type="entry name" value="MFS_dom"/>
</dbReference>
<evidence type="ECO:0000256" key="2">
    <source>
        <dbReference type="ARBA" id="ARBA00022692"/>
    </source>
</evidence>
<dbReference type="Ensembl" id="ENSCLMT00005032836.1">
    <property type="protein sequence ID" value="ENSCLMP00005031476.1"/>
    <property type="gene ID" value="ENSCLMG00005015125.1"/>
</dbReference>